<reference evidence="8 9" key="1">
    <citation type="submission" date="2020-04" db="EMBL/GenBank/DDBJ databases">
        <authorList>
            <person name="Basu S."/>
            <person name="Maruthanayagam V."/>
            <person name="Chakraborty S."/>
            <person name="Pramanik A."/>
            <person name="Mukherjee J."/>
            <person name="Brink B."/>
        </authorList>
    </citation>
    <scope>NUCLEOTIDE SEQUENCE [LARGE SCALE GENOMIC DNA]</scope>
    <source>
        <strain evidence="8 9">AP17</strain>
    </source>
</reference>
<evidence type="ECO:0000313" key="9">
    <source>
        <dbReference type="Proteomes" id="UP000500857"/>
    </source>
</evidence>
<evidence type="ECO:0000256" key="6">
    <source>
        <dbReference type="SAM" id="Phobius"/>
    </source>
</evidence>
<dbReference type="Pfam" id="PF05154">
    <property type="entry name" value="TM2"/>
    <property type="match status" value="1"/>
</dbReference>
<evidence type="ECO:0000256" key="3">
    <source>
        <dbReference type="ARBA" id="ARBA00022989"/>
    </source>
</evidence>
<keyword evidence="3 6" id="KW-1133">Transmembrane helix</keyword>
<dbReference type="AlphaFoldDB" id="A0A6H1U6C0"/>
<feature type="region of interest" description="Disordered" evidence="5">
    <location>
        <begin position="1"/>
        <end position="23"/>
    </location>
</feature>
<feature type="transmembrane region" description="Helical" evidence="6">
    <location>
        <begin position="36"/>
        <end position="54"/>
    </location>
</feature>
<keyword evidence="9" id="KW-1185">Reference proteome</keyword>
<dbReference type="Proteomes" id="UP000500857">
    <property type="component" value="Chromosome"/>
</dbReference>
<keyword evidence="4 6" id="KW-0472">Membrane</keyword>
<evidence type="ECO:0000259" key="7">
    <source>
        <dbReference type="Pfam" id="PF05154"/>
    </source>
</evidence>
<dbReference type="KEGG" id="oxy:HCG48_10815"/>
<evidence type="ECO:0000256" key="5">
    <source>
        <dbReference type="SAM" id="MobiDB-lite"/>
    </source>
</evidence>
<feature type="domain" description="TM2" evidence="7">
    <location>
        <begin position="30"/>
        <end position="79"/>
    </location>
</feature>
<evidence type="ECO:0000313" key="8">
    <source>
        <dbReference type="EMBL" id="QIZ73700.1"/>
    </source>
</evidence>
<evidence type="ECO:0000256" key="4">
    <source>
        <dbReference type="ARBA" id="ARBA00023136"/>
    </source>
</evidence>
<dbReference type="EMBL" id="CP051167">
    <property type="protein sequence ID" value="QIZ73700.1"/>
    <property type="molecule type" value="Genomic_DNA"/>
</dbReference>
<accession>A0A6H1U6C0</accession>
<evidence type="ECO:0000256" key="2">
    <source>
        <dbReference type="ARBA" id="ARBA00022692"/>
    </source>
</evidence>
<protein>
    <submittedName>
        <fullName evidence="8">NINE protein</fullName>
    </submittedName>
</protein>
<dbReference type="InterPro" id="IPR007829">
    <property type="entry name" value="TM2"/>
</dbReference>
<feature type="transmembrane region" description="Helical" evidence="6">
    <location>
        <begin position="60"/>
        <end position="85"/>
    </location>
</feature>
<feature type="compositionally biased region" description="Low complexity" evidence="5">
    <location>
        <begin position="1"/>
        <end position="11"/>
    </location>
</feature>
<comment type="subcellular location">
    <subcellularLocation>
        <location evidence="1">Membrane</location>
        <topology evidence="1">Multi-pass membrane protein</topology>
    </subcellularLocation>
</comment>
<name>A0A6H1U6C0_9CYAN</name>
<organism evidence="8 9">
    <name type="scientific">Oxynema aestuarii AP17</name>
    <dbReference type="NCBI Taxonomy" id="2064643"/>
    <lineage>
        <taxon>Bacteria</taxon>
        <taxon>Bacillati</taxon>
        <taxon>Cyanobacteriota</taxon>
        <taxon>Cyanophyceae</taxon>
        <taxon>Oscillatoriophycideae</taxon>
        <taxon>Oscillatoriales</taxon>
        <taxon>Oscillatoriaceae</taxon>
        <taxon>Oxynema</taxon>
        <taxon>Oxynema aestuarii</taxon>
    </lineage>
</organism>
<gene>
    <name evidence="8" type="ORF">HCG48_10815</name>
</gene>
<sequence>MVNPAPSAPSVTPSPPPRGELVPADEDLQKRIGTSYLLWVVGWVGISGLHRLYNGKIFSGALWFCTGGLFGLGQIVDVFLIPGMAEEQQAKIRAKLGISERGIPLRQQAAIAQTLTPNRHDQIAIKLLKAAQARGGQLSVTQAVMDTEIGFSDVEATLTKMVSSGYVSIENDPITGVVLYRFNEF</sequence>
<dbReference type="GO" id="GO:0016020">
    <property type="term" value="C:membrane"/>
    <property type="evidence" value="ECO:0007669"/>
    <property type="project" value="UniProtKB-SubCell"/>
</dbReference>
<evidence type="ECO:0000256" key="1">
    <source>
        <dbReference type="ARBA" id="ARBA00004141"/>
    </source>
</evidence>
<keyword evidence="2 6" id="KW-0812">Transmembrane</keyword>
<proteinExistence type="predicted"/>